<feature type="domain" description="Tyrosine specific protein phosphatases" evidence="5">
    <location>
        <begin position="508"/>
        <end position="626"/>
    </location>
</feature>
<dbReference type="Pfam" id="PF00102">
    <property type="entry name" value="Y_phosphatase"/>
    <property type="match status" value="2"/>
</dbReference>
<dbReference type="PROSITE" id="PS00383">
    <property type="entry name" value="TYR_PHOSPHATASE_1"/>
    <property type="match status" value="1"/>
</dbReference>
<dbReference type="PROSITE" id="PS50206">
    <property type="entry name" value="RHODANESE_3"/>
    <property type="match status" value="1"/>
</dbReference>
<dbReference type="Gene3D" id="3.40.250.10">
    <property type="entry name" value="Rhodanese-like domain"/>
    <property type="match status" value="1"/>
</dbReference>
<dbReference type="EMBL" id="JAAAID010001919">
    <property type="protein sequence ID" value="KAG0008418.1"/>
    <property type="molecule type" value="Genomic_DNA"/>
</dbReference>
<dbReference type="Gene3D" id="3.90.190.10">
    <property type="entry name" value="Protein tyrosine phosphatase superfamily"/>
    <property type="match status" value="1"/>
</dbReference>
<reference evidence="7" key="1">
    <citation type="journal article" date="2020" name="Fungal Divers.">
        <title>Resolving the Mortierellaceae phylogeny through synthesis of multi-gene phylogenetics and phylogenomics.</title>
        <authorList>
            <person name="Vandepol N."/>
            <person name="Liber J."/>
            <person name="Desiro A."/>
            <person name="Na H."/>
            <person name="Kennedy M."/>
            <person name="Barry K."/>
            <person name="Grigoriev I.V."/>
            <person name="Miller A.N."/>
            <person name="O'Donnell K."/>
            <person name="Stajich J.E."/>
            <person name="Bonito G."/>
        </authorList>
    </citation>
    <scope>NUCLEOTIDE SEQUENCE</scope>
    <source>
        <strain evidence="7">NRRL 2769</strain>
    </source>
</reference>
<evidence type="ECO:0000256" key="3">
    <source>
        <dbReference type="SAM" id="MobiDB-lite"/>
    </source>
</evidence>
<dbReference type="SMART" id="SM00194">
    <property type="entry name" value="PTPc"/>
    <property type="match status" value="1"/>
</dbReference>
<feature type="compositionally biased region" description="Polar residues" evidence="3">
    <location>
        <begin position="565"/>
        <end position="580"/>
    </location>
</feature>
<feature type="domain" description="Tyrosine-protein phosphatase" evidence="4">
    <location>
        <begin position="355"/>
        <end position="635"/>
    </location>
</feature>
<feature type="region of interest" description="Disordered" evidence="3">
    <location>
        <begin position="1"/>
        <end position="21"/>
    </location>
</feature>
<evidence type="ECO:0000256" key="2">
    <source>
        <dbReference type="ARBA" id="ARBA00013064"/>
    </source>
</evidence>
<dbReference type="SMART" id="SM00404">
    <property type="entry name" value="PTPc_motif"/>
    <property type="match status" value="1"/>
</dbReference>
<comment type="similarity">
    <text evidence="1">Belongs to the protein-tyrosine phosphatase family. Non-receptor class subfamily.</text>
</comment>
<feature type="domain" description="Rhodanese" evidence="6">
    <location>
        <begin position="73"/>
        <end position="189"/>
    </location>
</feature>
<feature type="region of interest" description="Disordered" evidence="3">
    <location>
        <begin position="565"/>
        <end position="596"/>
    </location>
</feature>
<dbReference type="PANTHER" id="PTHR19134">
    <property type="entry name" value="RECEPTOR-TYPE TYROSINE-PROTEIN PHOSPHATASE"/>
    <property type="match status" value="1"/>
</dbReference>
<feature type="compositionally biased region" description="Basic and acidic residues" evidence="3">
    <location>
        <begin position="582"/>
        <end position="591"/>
    </location>
</feature>
<dbReference type="AlphaFoldDB" id="A0A9P6MPG2"/>
<dbReference type="InterPro" id="IPR000242">
    <property type="entry name" value="PTP_cat"/>
</dbReference>
<dbReference type="InterPro" id="IPR016130">
    <property type="entry name" value="Tyr_Pase_AS"/>
</dbReference>
<dbReference type="InterPro" id="IPR003595">
    <property type="entry name" value="Tyr_Pase_cat"/>
</dbReference>
<dbReference type="PROSITE" id="PS50055">
    <property type="entry name" value="TYR_PHOSPHATASE_PTP"/>
    <property type="match status" value="1"/>
</dbReference>
<dbReference type="EC" id="3.1.3.48" evidence="2"/>
<dbReference type="CDD" id="cd18533">
    <property type="entry name" value="PTP_fungal"/>
    <property type="match status" value="1"/>
</dbReference>
<evidence type="ECO:0000313" key="8">
    <source>
        <dbReference type="Proteomes" id="UP000703661"/>
    </source>
</evidence>
<accession>A0A9P6MPG2</accession>
<proteinExistence type="inferred from homology"/>
<dbReference type="GO" id="GO:0004725">
    <property type="term" value="F:protein tyrosine phosphatase activity"/>
    <property type="evidence" value="ECO:0007669"/>
    <property type="project" value="UniProtKB-EC"/>
</dbReference>
<comment type="caution">
    <text evidence="7">The sequence shown here is derived from an EMBL/GenBank/DDBJ whole genome shotgun (WGS) entry which is preliminary data.</text>
</comment>
<evidence type="ECO:0000259" key="5">
    <source>
        <dbReference type="PROSITE" id="PS50056"/>
    </source>
</evidence>
<dbReference type="SUPFAM" id="SSF52799">
    <property type="entry name" value="(Phosphotyrosine protein) phosphatases II"/>
    <property type="match status" value="1"/>
</dbReference>
<protein>
    <recommendedName>
        <fullName evidence="2">protein-tyrosine-phosphatase</fullName>
        <ecNumber evidence="2">3.1.3.48</ecNumber>
    </recommendedName>
</protein>
<dbReference type="InterPro" id="IPR029021">
    <property type="entry name" value="Prot-tyrosine_phosphatase-like"/>
</dbReference>
<dbReference type="PANTHER" id="PTHR19134:SF561">
    <property type="entry name" value="PROTEIN TYROSINE PHOSPHATASE 36E, ISOFORM A"/>
    <property type="match status" value="1"/>
</dbReference>
<sequence length="644" mass="72346">MDRKESSHKLSQPFSSHFPTSPISSLKFPSVSTPTLLPSMSPVTSALEDLGLKEISANTVSKLLEQLLETNGGKSTIMLLDMRPPECHTASSIRTSVGVSVPSMLLKRPMYSLDMVAEQLTTKREVETFTDWRRFPNIVLFDATGATPVKGTPMYYIAQKFRREGCDATLAYIHGGYNAFALDHASLCCSDGGVSCNRTVATNNSDMANADSNKAIPSTARSTTRGRLHLGPLPNMELKIPEGATICRTPMIGNPDINPLFENVRLAMGLNTNITEEVPVRLPLRFPIDSIRDRLPTWLLNSICEETGKTRVAEYFQKIEVAEKKRLAQLMAPQEIQSCRTAEFSICAGLEKGLKNRYNHVWPFDHTRVRIKECEEGEDDYINASLLKPPFGQKSYIVTQGPLPSTFQDFWKVIWEQESRVIVMLTREFEMGRIKCHRYWPTSDHPVMSLGSLKVTYMNDYRPEYSDDTILVHQVKLSHLNHPDMPERTITHIHYTGWPDFGVPESPMEVLKVVQLANAHNTLTSAGPMTVHCSAGCGRTGAFCVIDSILSELQSNPEAILAGRSQTKASPGSFQSNFTNERGPDMTKRDPSQLQKSEPMEDVIFVTVNRFREQRLSMVQCLRQYVFCYEAILWHLAIELMKGQ</sequence>
<evidence type="ECO:0000259" key="4">
    <source>
        <dbReference type="PROSITE" id="PS50055"/>
    </source>
</evidence>
<dbReference type="InterPro" id="IPR001763">
    <property type="entry name" value="Rhodanese-like_dom"/>
</dbReference>
<feature type="compositionally biased region" description="Polar residues" evidence="3">
    <location>
        <begin position="9"/>
        <end position="21"/>
    </location>
</feature>
<dbReference type="SUPFAM" id="SSF52821">
    <property type="entry name" value="Rhodanese/Cell cycle control phosphatase"/>
    <property type="match status" value="1"/>
</dbReference>
<evidence type="ECO:0000259" key="6">
    <source>
        <dbReference type="PROSITE" id="PS50206"/>
    </source>
</evidence>
<dbReference type="InterPro" id="IPR000387">
    <property type="entry name" value="Tyr_Pase_dom"/>
</dbReference>
<evidence type="ECO:0000256" key="1">
    <source>
        <dbReference type="ARBA" id="ARBA00009649"/>
    </source>
</evidence>
<dbReference type="InterPro" id="IPR036873">
    <property type="entry name" value="Rhodanese-like_dom_sf"/>
</dbReference>
<gene>
    <name evidence="7" type="ORF">BGZ80_003464</name>
</gene>
<dbReference type="PROSITE" id="PS50056">
    <property type="entry name" value="TYR_PHOSPHATASE_2"/>
    <property type="match status" value="1"/>
</dbReference>
<keyword evidence="8" id="KW-1185">Reference proteome</keyword>
<evidence type="ECO:0000313" key="7">
    <source>
        <dbReference type="EMBL" id="KAG0008418.1"/>
    </source>
</evidence>
<dbReference type="InterPro" id="IPR050348">
    <property type="entry name" value="Protein-Tyr_Phosphatase"/>
</dbReference>
<organism evidence="7 8">
    <name type="scientific">Entomortierella chlamydospora</name>
    <dbReference type="NCBI Taxonomy" id="101097"/>
    <lineage>
        <taxon>Eukaryota</taxon>
        <taxon>Fungi</taxon>
        <taxon>Fungi incertae sedis</taxon>
        <taxon>Mucoromycota</taxon>
        <taxon>Mortierellomycotina</taxon>
        <taxon>Mortierellomycetes</taxon>
        <taxon>Mortierellales</taxon>
        <taxon>Mortierellaceae</taxon>
        <taxon>Entomortierella</taxon>
    </lineage>
</organism>
<dbReference type="Proteomes" id="UP000703661">
    <property type="component" value="Unassembled WGS sequence"/>
</dbReference>
<name>A0A9P6MPG2_9FUNG</name>
<dbReference type="PRINTS" id="PR00700">
    <property type="entry name" value="PRTYPHPHTASE"/>
</dbReference>